<reference evidence="12" key="2">
    <citation type="journal article" date="2011" name="Microb. Ecol.">
        <title>Taxonomic and Functional Metagenomic Profiling of the Microbial Community in the Anoxic Sediment of a Sub-saline Shallow Lake (Laguna de Carrizo, Central Spain).</title>
        <authorList>
            <person name="Ferrer M."/>
            <person name="Guazzaroni M.E."/>
            <person name="Richter M."/>
            <person name="Garcia-Salamanca A."/>
            <person name="Yarza P."/>
            <person name="Suarez-Suarez A."/>
            <person name="Solano J."/>
            <person name="Alcaide M."/>
            <person name="van Dillewijn P."/>
            <person name="Molina-Henares M.A."/>
            <person name="Lopez-Cortes N."/>
            <person name="Al-Ramahi Y."/>
            <person name="Guerrero C."/>
            <person name="Acosta A."/>
            <person name="de Eugenio L.I."/>
            <person name="Martinez V."/>
            <person name="Marques S."/>
            <person name="Rojo F."/>
            <person name="Santero E."/>
            <person name="Genilloud O."/>
            <person name="Perez-Perez J."/>
            <person name="Rossello-Mora R."/>
            <person name="Ramos J.L."/>
        </authorList>
    </citation>
    <scope>NUCLEOTIDE SEQUENCE</scope>
</reference>
<keyword evidence="6" id="KW-0997">Cell inner membrane</keyword>
<keyword evidence="8 10" id="KW-1133">Transmembrane helix</keyword>
<dbReference type="InterPro" id="IPR010054">
    <property type="entry name" value="Type2_sec_GspG"/>
</dbReference>
<dbReference type="Pfam" id="PF08334">
    <property type="entry name" value="T2SSG"/>
    <property type="match status" value="1"/>
</dbReference>
<keyword evidence="9 10" id="KW-0472">Membrane</keyword>
<protein>
    <recommendedName>
        <fullName evidence="3">Type II secretion system core protein G</fullName>
    </recommendedName>
</protein>
<proteinExistence type="inferred from homology"/>
<reference evidence="12" key="1">
    <citation type="submission" date="2010-07" db="EMBL/GenBank/DDBJ databases">
        <authorList>
            <consortium name="CONSOLIDER consortium CSD2007-00005"/>
            <person name="Guazzaroni M.-E."/>
            <person name="Richter M."/>
            <person name="Garcia-Salamanca A."/>
            <person name="Yarza P."/>
            <person name="Ferrer M."/>
        </authorList>
    </citation>
    <scope>NUCLEOTIDE SEQUENCE</scope>
</reference>
<dbReference type="NCBIfam" id="TIGR01710">
    <property type="entry name" value="typeII_sec_gspG"/>
    <property type="match status" value="1"/>
</dbReference>
<dbReference type="GO" id="GO:0015628">
    <property type="term" value="P:protein secretion by the type II secretion system"/>
    <property type="evidence" value="ECO:0007669"/>
    <property type="project" value="InterPro"/>
</dbReference>
<name>D9PN65_9ZZZZ</name>
<evidence type="ECO:0000256" key="8">
    <source>
        <dbReference type="ARBA" id="ARBA00022989"/>
    </source>
</evidence>
<dbReference type="GO" id="GO:0015627">
    <property type="term" value="C:type II protein secretion system complex"/>
    <property type="evidence" value="ECO:0007669"/>
    <property type="project" value="InterPro"/>
</dbReference>
<dbReference type="AlphaFoldDB" id="D9PN65"/>
<evidence type="ECO:0000256" key="6">
    <source>
        <dbReference type="ARBA" id="ARBA00022519"/>
    </source>
</evidence>
<comment type="caution">
    <text evidence="12">The sequence shown here is derived from an EMBL/GenBank/DDBJ whole genome shotgun (WGS) entry which is preliminary data.</text>
</comment>
<evidence type="ECO:0000256" key="4">
    <source>
        <dbReference type="ARBA" id="ARBA00022475"/>
    </source>
</evidence>
<dbReference type="InterPro" id="IPR045584">
    <property type="entry name" value="Pilin-like"/>
</dbReference>
<dbReference type="InterPro" id="IPR013545">
    <property type="entry name" value="T2SS_protein-GspG_C"/>
</dbReference>
<evidence type="ECO:0000256" key="10">
    <source>
        <dbReference type="SAM" id="Phobius"/>
    </source>
</evidence>
<dbReference type="Gene3D" id="3.30.700.10">
    <property type="entry name" value="Glycoprotein, Type 4 Pilin"/>
    <property type="match status" value="1"/>
</dbReference>
<evidence type="ECO:0000256" key="2">
    <source>
        <dbReference type="ARBA" id="ARBA00009984"/>
    </source>
</evidence>
<gene>
    <name evidence="12" type="primary">epsG</name>
    <name evidence="12" type="ORF">LDC_2994</name>
</gene>
<comment type="similarity">
    <text evidence="2">Belongs to the GSP G family.</text>
</comment>
<keyword evidence="7 10" id="KW-0812">Transmembrane</keyword>
<accession>D9PN65</accession>
<evidence type="ECO:0000313" key="12">
    <source>
        <dbReference type="EMBL" id="EFK94999.1"/>
    </source>
</evidence>
<dbReference type="PRINTS" id="PR00813">
    <property type="entry name" value="BCTERIALGSPG"/>
</dbReference>
<evidence type="ECO:0000256" key="1">
    <source>
        <dbReference type="ARBA" id="ARBA00004377"/>
    </source>
</evidence>
<feature type="domain" description="Type II secretion system protein GspG C-terminal" evidence="11">
    <location>
        <begin position="58"/>
        <end position="166"/>
    </location>
</feature>
<dbReference type="EMBL" id="ADZX01000922">
    <property type="protein sequence ID" value="EFK94999.1"/>
    <property type="molecule type" value="Genomic_DNA"/>
</dbReference>
<evidence type="ECO:0000259" key="11">
    <source>
        <dbReference type="Pfam" id="PF08334"/>
    </source>
</evidence>
<dbReference type="NCBIfam" id="TIGR02532">
    <property type="entry name" value="IV_pilin_GFxxxE"/>
    <property type="match status" value="1"/>
</dbReference>
<feature type="transmembrane region" description="Helical" evidence="10">
    <location>
        <begin position="34"/>
        <end position="56"/>
    </location>
</feature>
<dbReference type="PANTHER" id="PTHR30093">
    <property type="entry name" value="GENERAL SECRETION PATHWAY PROTEIN G"/>
    <property type="match status" value="1"/>
</dbReference>
<organism evidence="12">
    <name type="scientific">sediment metagenome</name>
    <dbReference type="NCBI Taxonomy" id="749907"/>
    <lineage>
        <taxon>unclassified sequences</taxon>
        <taxon>metagenomes</taxon>
        <taxon>ecological metagenomes</taxon>
    </lineage>
</organism>
<dbReference type="Pfam" id="PF07963">
    <property type="entry name" value="N_methyl"/>
    <property type="match status" value="1"/>
</dbReference>
<dbReference type="PANTHER" id="PTHR30093:SF44">
    <property type="entry name" value="TYPE II SECRETION SYSTEM CORE PROTEIN G"/>
    <property type="match status" value="1"/>
</dbReference>
<comment type="subcellular location">
    <subcellularLocation>
        <location evidence="1">Cell inner membrane</location>
        <topology evidence="1">Single-pass membrane protein</topology>
    </subcellularLocation>
</comment>
<dbReference type="GO" id="GO:0005886">
    <property type="term" value="C:plasma membrane"/>
    <property type="evidence" value="ECO:0007669"/>
    <property type="project" value="UniProtKB-SubCell"/>
</dbReference>
<evidence type="ECO:0000256" key="9">
    <source>
        <dbReference type="ARBA" id="ARBA00023136"/>
    </source>
</evidence>
<evidence type="ECO:0000256" key="3">
    <source>
        <dbReference type="ARBA" id="ARBA00020042"/>
    </source>
</evidence>
<dbReference type="InterPro" id="IPR000983">
    <property type="entry name" value="Bac_GSPG_pilin"/>
</dbReference>
<sequence>MIRELYSLGSTHAMNFSLDAGAARPARNPRRAQLGFTLIEIMVVVVILGILAALVAPNVIRRIDDARVTKAKQDIRAYETALNLYRMDNFRYPTTEQGLEALVKQPLDPNIRNWKQGGYIDGMKKDPWGNDYAYIAPGTRGEFDLYTLGADGQPGGEGPDADIGNWNIE</sequence>
<evidence type="ECO:0000256" key="5">
    <source>
        <dbReference type="ARBA" id="ARBA00022481"/>
    </source>
</evidence>
<dbReference type="SUPFAM" id="SSF54523">
    <property type="entry name" value="Pili subunits"/>
    <property type="match status" value="1"/>
</dbReference>
<keyword evidence="4" id="KW-1003">Cell membrane</keyword>
<dbReference type="InterPro" id="IPR012902">
    <property type="entry name" value="N_methyl_site"/>
</dbReference>
<keyword evidence="5" id="KW-0488">Methylation</keyword>
<evidence type="ECO:0000256" key="7">
    <source>
        <dbReference type="ARBA" id="ARBA00022692"/>
    </source>
</evidence>